<keyword evidence="3 6" id="KW-0812">Transmembrane</keyword>
<sequence>MNRIERYLARVVVSYTLLVMVVLLVIFGFFEFMNQVSKLTDTYTLAKGTLYTLLKLPVYSYEIFPIVLVIGTLMGLGSLANQSELTILRVTGWSIKRILWAVLKTALVMWLVIAMIGEWVAPSSEAYAKKLRAEALNQSFSIGSGNGLWVKEANRYIHVKRVISSSELRDIAIYELGSGGLSKLWLVKEASYQQGEWHFNQAVEQTLVFTEPSPTVSELVQTPRLSVVQNSLEQVQISFPLKPEELQNLDIETRYLSLTDLHQYIQFLQANDLETGAYELEFWRKVSMPLLVIAMIAIVFPLIFGSIRQVSMGQRVFLGVLLGMGFHLLNQLVGNLTVVYHWPVIMGAFLPALILLGVALIWLQRVR</sequence>
<evidence type="ECO:0000256" key="1">
    <source>
        <dbReference type="ARBA" id="ARBA00004651"/>
    </source>
</evidence>
<feature type="transmembrane region" description="Helical" evidence="6">
    <location>
        <begin position="98"/>
        <end position="121"/>
    </location>
</feature>
<dbReference type="PANTHER" id="PTHR33529:SF2">
    <property type="entry name" value="LIPOPOLYSACCHARIDE EXPORT SYSTEM PERMEASE PROTEIN LPTG"/>
    <property type="match status" value="1"/>
</dbReference>
<feature type="transmembrane region" description="Helical" evidence="6">
    <location>
        <begin position="58"/>
        <end position="77"/>
    </location>
</feature>
<evidence type="ECO:0000256" key="4">
    <source>
        <dbReference type="ARBA" id="ARBA00022989"/>
    </source>
</evidence>
<comment type="subcellular location">
    <subcellularLocation>
        <location evidence="1">Cell membrane</location>
        <topology evidence="1">Multi-pass membrane protein</topology>
    </subcellularLocation>
</comment>
<evidence type="ECO:0000256" key="5">
    <source>
        <dbReference type="ARBA" id="ARBA00023136"/>
    </source>
</evidence>
<dbReference type="GO" id="GO:0043190">
    <property type="term" value="C:ATP-binding cassette (ABC) transporter complex"/>
    <property type="evidence" value="ECO:0007669"/>
    <property type="project" value="InterPro"/>
</dbReference>
<proteinExistence type="predicted"/>
<keyword evidence="4 6" id="KW-1133">Transmembrane helix</keyword>
<evidence type="ECO:0000313" key="7">
    <source>
        <dbReference type="EMBL" id="VAW43933.1"/>
    </source>
</evidence>
<protein>
    <submittedName>
        <fullName evidence="7">FIG000906: Predicted Permease</fullName>
    </submittedName>
</protein>
<dbReference type="GO" id="GO:0015920">
    <property type="term" value="P:lipopolysaccharide transport"/>
    <property type="evidence" value="ECO:0007669"/>
    <property type="project" value="TreeGrafter"/>
</dbReference>
<feature type="transmembrane region" description="Helical" evidence="6">
    <location>
        <begin position="7"/>
        <end position="30"/>
    </location>
</feature>
<dbReference type="NCBIfam" id="TIGR04408">
    <property type="entry name" value="LptG_lptG"/>
    <property type="match status" value="1"/>
</dbReference>
<dbReference type="InterPro" id="IPR005495">
    <property type="entry name" value="LptG/LptF_permease"/>
</dbReference>
<evidence type="ECO:0000256" key="3">
    <source>
        <dbReference type="ARBA" id="ARBA00022692"/>
    </source>
</evidence>
<feature type="transmembrane region" description="Helical" evidence="6">
    <location>
        <begin position="286"/>
        <end position="304"/>
    </location>
</feature>
<evidence type="ECO:0000256" key="2">
    <source>
        <dbReference type="ARBA" id="ARBA00022475"/>
    </source>
</evidence>
<organism evidence="7">
    <name type="scientific">hydrothermal vent metagenome</name>
    <dbReference type="NCBI Taxonomy" id="652676"/>
    <lineage>
        <taxon>unclassified sequences</taxon>
        <taxon>metagenomes</taxon>
        <taxon>ecological metagenomes</taxon>
    </lineage>
</organism>
<dbReference type="PANTHER" id="PTHR33529">
    <property type="entry name" value="SLR0882 PROTEIN-RELATED"/>
    <property type="match status" value="1"/>
</dbReference>
<feature type="transmembrane region" description="Helical" evidence="6">
    <location>
        <begin position="316"/>
        <end position="333"/>
    </location>
</feature>
<feature type="transmembrane region" description="Helical" evidence="6">
    <location>
        <begin position="339"/>
        <end position="363"/>
    </location>
</feature>
<gene>
    <name evidence="7" type="ORF">MNBD_GAMMA04-2122</name>
</gene>
<dbReference type="EMBL" id="UOFB01000009">
    <property type="protein sequence ID" value="VAW43933.1"/>
    <property type="molecule type" value="Genomic_DNA"/>
</dbReference>
<accession>A0A3B0VUW3</accession>
<name>A0A3B0VUW3_9ZZZZ</name>
<keyword evidence="2" id="KW-1003">Cell membrane</keyword>
<dbReference type="GO" id="GO:0055085">
    <property type="term" value="P:transmembrane transport"/>
    <property type="evidence" value="ECO:0007669"/>
    <property type="project" value="InterPro"/>
</dbReference>
<dbReference type="InterPro" id="IPR030923">
    <property type="entry name" value="LptG"/>
</dbReference>
<reference evidence="7" key="1">
    <citation type="submission" date="2018-06" db="EMBL/GenBank/DDBJ databases">
        <authorList>
            <person name="Zhirakovskaya E."/>
        </authorList>
    </citation>
    <scope>NUCLEOTIDE SEQUENCE</scope>
</reference>
<evidence type="ECO:0000256" key="6">
    <source>
        <dbReference type="SAM" id="Phobius"/>
    </source>
</evidence>
<dbReference type="Pfam" id="PF03739">
    <property type="entry name" value="LptF_LptG"/>
    <property type="match status" value="1"/>
</dbReference>
<dbReference type="AlphaFoldDB" id="A0A3B0VUW3"/>
<keyword evidence="5 6" id="KW-0472">Membrane</keyword>